<dbReference type="GO" id="GO:0005634">
    <property type="term" value="C:nucleus"/>
    <property type="evidence" value="ECO:0007669"/>
    <property type="project" value="TreeGrafter"/>
</dbReference>
<dbReference type="RefSeq" id="XP_024921301.1">
    <property type="nucleotide sequence ID" value="XM_025065533.1"/>
</dbReference>
<protein>
    <submittedName>
        <fullName evidence="2">CLOCK-interacting pacemaker-like</fullName>
    </submittedName>
</protein>
<dbReference type="Ensembl" id="ENSCSET00000030093.1">
    <property type="protein sequence ID" value="ENSCSEP00000029692.1"/>
    <property type="gene ID" value="ENSCSEG00000019028.1"/>
</dbReference>
<dbReference type="Pfam" id="PF15800">
    <property type="entry name" value="CiPC"/>
    <property type="match status" value="1"/>
</dbReference>
<dbReference type="GeneID" id="103395037"/>
<reference evidence="2" key="2">
    <citation type="submission" date="2025-08" db="UniProtKB">
        <authorList>
            <consortium name="Ensembl"/>
        </authorList>
    </citation>
    <scope>IDENTIFICATION</scope>
</reference>
<evidence type="ECO:0000313" key="3">
    <source>
        <dbReference type="Proteomes" id="UP000265120"/>
    </source>
</evidence>
<accession>A0A3P8WT55</accession>
<keyword evidence="3" id="KW-1185">Reference proteome</keyword>
<proteinExistence type="predicted"/>
<feature type="compositionally biased region" description="Basic and acidic residues" evidence="1">
    <location>
        <begin position="242"/>
        <end position="251"/>
    </location>
</feature>
<feature type="compositionally biased region" description="Polar residues" evidence="1">
    <location>
        <begin position="285"/>
        <end position="302"/>
    </location>
</feature>
<evidence type="ECO:0000256" key="1">
    <source>
        <dbReference type="SAM" id="MobiDB-lite"/>
    </source>
</evidence>
<dbReference type="OrthoDB" id="6374619at2759"/>
<feature type="region of interest" description="Disordered" evidence="1">
    <location>
        <begin position="496"/>
        <end position="537"/>
    </location>
</feature>
<evidence type="ECO:0000313" key="2">
    <source>
        <dbReference type="Ensembl" id="ENSCSEP00000029692.1"/>
    </source>
</evidence>
<dbReference type="KEGG" id="csem:103395037"/>
<dbReference type="PANTHER" id="PTHR34648">
    <property type="entry name" value="CLOCK-INTERACTING PACEMAKER"/>
    <property type="match status" value="1"/>
</dbReference>
<dbReference type="OMA" id="QHTHLLC"/>
<feature type="region of interest" description="Disordered" evidence="1">
    <location>
        <begin position="169"/>
        <end position="367"/>
    </location>
</feature>
<reference evidence="2" key="3">
    <citation type="submission" date="2025-09" db="UniProtKB">
        <authorList>
            <consortium name="Ensembl"/>
        </authorList>
    </citation>
    <scope>IDENTIFICATION</scope>
</reference>
<dbReference type="GO" id="GO:0045892">
    <property type="term" value="P:negative regulation of DNA-templated transcription"/>
    <property type="evidence" value="ECO:0007669"/>
    <property type="project" value="InterPro"/>
</dbReference>
<reference evidence="2 3" key="1">
    <citation type="journal article" date="2014" name="Nat. Genet.">
        <title>Whole-genome sequence of a flatfish provides insights into ZW sex chromosome evolution and adaptation to a benthic lifestyle.</title>
        <authorList>
            <person name="Chen S."/>
            <person name="Zhang G."/>
            <person name="Shao C."/>
            <person name="Huang Q."/>
            <person name="Liu G."/>
            <person name="Zhang P."/>
            <person name="Song W."/>
            <person name="An N."/>
            <person name="Chalopin D."/>
            <person name="Volff J.N."/>
            <person name="Hong Y."/>
            <person name="Li Q."/>
            <person name="Sha Z."/>
            <person name="Zhou H."/>
            <person name="Xie M."/>
            <person name="Yu Q."/>
            <person name="Liu Y."/>
            <person name="Xiang H."/>
            <person name="Wang N."/>
            <person name="Wu K."/>
            <person name="Yang C."/>
            <person name="Zhou Q."/>
            <person name="Liao X."/>
            <person name="Yang L."/>
            <person name="Hu Q."/>
            <person name="Zhang J."/>
            <person name="Meng L."/>
            <person name="Jin L."/>
            <person name="Tian Y."/>
            <person name="Lian J."/>
            <person name="Yang J."/>
            <person name="Miao G."/>
            <person name="Liu S."/>
            <person name="Liang Z."/>
            <person name="Yan F."/>
            <person name="Li Y."/>
            <person name="Sun B."/>
            <person name="Zhang H."/>
            <person name="Zhang J."/>
            <person name="Zhu Y."/>
            <person name="Du M."/>
            <person name="Zhao Y."/>
            <person name="Schartl M."/>
            <person name="Tang Q."/>
            <person name="Wang J."/>
        </authorList>
    </citation>
    <scope>NUCLEOTIDE SEQUENCE</scope>
</reference>
<name>A0A3P8WT55_CYNSE</name>
<dbReference type="GO" id="GO:0042754">
    <property type="term" value="P:negative regulation of circadian rhythm"/>
    <property type="evidence" value="ECO:0007669"/>
    <property type="project" value="InterPro"/>
</dbReference>
<dbReference type="PANTHER" id="PTHR34648:SF7">
    <property type="entry name" value="SI:CH211-132B12.7"/>
    <property type="match status" value="1"/>
</dbReference>
<dbReference type="Proteomes" id="UP000265120">
    <property type="component" value="Chromosome 19"/>
</dbReference>
<dbReference type="InParanoid" id="A0A3P8WT55"/>
<feature type="compositionally biased region" description="Basic and acidic residues" evidence="1">
    <location>
        <begin position="73"/>
        <end position="92"/>
    </location>
</feature>
<organism evidence="2 3">
    <name type="scientific">Cynoglossus semilaevis</name>
    <name type="common">Tongue sole</name>
    <dbReference type="NCBI Taxonomy" id="244447"/>
    <lineage>
        <taxon>Eukaryota</taxon>
        <taxon>Metazoa</taxon>
        <taxon>Chordata</taxon>
        <taxon>Craniata</taxon>
        <taxon>Vertebrata</taxon>
        <taxon>Euteleostomi</taxon>
        <taxon>Actinopterygii</taxon>
        <taxon>Neopterygii</taxon>
        <taxon>Teleostei</taxon>
        <taxon>Neoteleostei</taxon>
        <taxon>Acanthomorphata</taxon>
        <taxon>Carangaria</taxon>
        <taxon>Pleuronectiformes</taxon>
        <taxon>Pleuronectoidei</taxon>
        <taxon>Cynoglossidae</taxon>
        <taxon>Cynoglossinae</taxon>
        <taxon>Cynoglossus</taxon>
    </lineage>
</organism>
<feature type="compositionally biased region" description="Polar residues" evidence="1">
    <location>
        <begin position="180"/>
        <end position="197"/>
    </location>
</feature>
<feature type="region of interest" description="Disordered" evidence="1">
    <location>
        <begin position="456"/>
        <end position="475"/>
    </location>
</feature>
<sequence>MPKEQGHFGERAARSTSKNAKDKSNSATLRASKGGTHTDLPALGDMNSRMLRCHSEKDSEKDSGYSEAGSDTVHTDVDDQRSSVSQPHRESNKSSNNNSINVNSAGHNRPAYSEVAPFYIIKNLVVKPSRPDQLLHGPLAWGAGWHNAKAPTQLLLIQQPTLTGSSAATLSSTQAAPKGQSKTGSGPNIQSHSNKNSYLPILNSYPRIAPHPRKESHESKSTVWVEGPKEGGSEGQSQSKRVCTEEEKREVVSTTSQILKPQQAPKEGKAHPQSQHKTRGGHKSFSLSSHRPQPTHASSTTQHKPRHCKQSSGCESVSSPSVSSSQTPSPPSSSDSPSSSSSSPPSSSSPSSSSTHSPYHPAPDSTSARQRRFLNTAEILNQSGLLAITLRTKELLKQNATTEREIAQLRQHTNLLCQVAQGRGGGGSESLDKLVQAMSKSGSYPDLDPTQLKALSSIQPQSGEEENEKDNDMKTTKTLSSTVQVVSLQKIDAGISPPSPLFAPSPNTEATQHDGDPLDLMSSVSFPRSVPEQGFRPSLIDKDLSDLTMLPESSTHSDFLL</sequence>
<feature type="compositionally biased region" description="Basic and acidic residues" evidence="1">
    <location>
        <begin position="1"/>
        <end position="24"/>
    </location>
</feature>
<feature type="compositionally biased region" description="Low complexity" evidence="1">
    <location>
        <begin position="93"/>
        <end position="104"/>
    </location>
</feature>
<dbReference type="GeneTree" id="ENSGT00510000048522"/>
<dbReference type="AlphaFoldDB" id="A0A3P8WT55"/>
<feature type="compositionally biased region" description="Low complexity" evidence="1">
    <location>
        <begin position="316"/>
        <end position="358"/>
    </location>
</feature>
<dbReference type="InterPro" id="IPR031602">
    <property type="entry name" value="CIPC"/>
</dbReference>
<feature type="region of interest" description="Disordered" evidence="1">
    <location>
        <begin position="1"/>
        <end position="108"/>
    </location>
</feature>
<feature type="compositionally biased region" description="Basic and acidic residues" evidence="1">
    <location>
        <begin position="53"/>
        <end position="64"/>
    </location>
</feature>